<evidence type="ECO:0000313" key="2">
    <source>
        <dbReference type="Proteomes" id="UP000616885"/>
    </source>
</evidence>
<reference evidence="1" key="1">
    <citation type="submission" date="2020-10" db="EMBL/GenBank/DDBJ databases">
        <title>High-Quality Genome Resource of Clonostachys rosea strain S41 by Oxford Nanopore Long-Read Sequencing.</title>
        <authorList>
            <person name="Wang H."/>
        </authorList>
    </citation>
    <scope>NUCLEOTIDE SEQUENCE</scope>
    <source>
        <strain evidence="1">S41</strain>
    </source>
</reference>
<gene>
    <name evidence="1" type="ORF">IM811_005794</name>
</gene>
<proteinExistence type="predicted"/>
<evidence type="ECO:0000313" key="1">
    <source>
        <dbReference type="EMBL" id="KAF9744214.1"/>
    </source>
</evidence>
<dbReference type="Proteomes" id="UP000616885">
    <property type="component" value="Unassembled WGS sequence"/>
</dbReference>
<organism evidence="1 2">
    <name type="scientific">Bionectria ochroleuca</name>
    <name type="common">Gliocladium roseum</name>
    <dbReference type="NCBI Taxonomy" id="29856"/>
    <lineage>
        <taxon>Eukaryota</taxon>
        <taxon>Fungi</taxon>
        <taxon>Dikarya</taxon>
        <taxon>Ascomycota</taxon>
        <taxon>Pezizomycotina</taxon>
        <taxon>Sordariomycetes</taxon>
        <taxon>Hypocreomycetidae</taxon>
        <taxon>Hypocreales</taxon>
        <taxon>Bionectriaceae</taxon>
        <taxon>Clonostachys</taxon>
    </lineage>
</organism>
<protein>
    <submittedName>
        <fullName evidence="1">Uncharacterized protein</fullName>
    </submittedName>
</protein>
<dbReference type="AlphaFoldDB" id="A0A8H7K6P3"/>
<accession>A0A8H7K6P3</accession>
<comment type="caution">
    <text evidence="1">The sequence shown here is derived from an EMBL/GenBank/DDBJ whole genome shotgun (WGS) entry which is preliminary data.</text>
</comment>
<dbReference type="EMBL" id="JADCTT010000015">
    <property type="protein sequence ID" value="KAF9744214.1"/>
    <property type="molecule type" value="Genomic_DNA"/>
</dbReference>
<name>A0A8H7K6P3_BIOOC</name>
<sequence>MKERECVEEVDIDIDIPARILTGTSSLLWDAAHNLQEYCTWVLAQVQSDKWRRELEVAIEFAMDQCLDLNSIVKHPQVILNAMVQGRVKLGSALQFTGNVDRFRKEWRNL</sequence>